<feature type="transmembrane region" description="Helical" evidence="2">
    <location>
        <begin position="181"/>
        <end position="202"/>
    </location>
</feature>
<feature type="transmembrane region" description="Helical" evidence="2">
    <location>
        <begin position="12"/>
        <end position="38"/>
    </location>
</feature>
<evidence type="ECO:0000256" key="2">
    <source>
        <dbReference type="SAM" id="Phobius"/>
    </source>
</evidence>
<reference evidence="3 4" key="1">
    <citation type="submission" date="2020-07" db="EMBL/GenBank/DDBJ databases">
        <title>Genomic Encyclopedia of Type Strains, Phase IV (KMG-IV): sequencing the most valuable type-strain genomes for metagenomic binning, comparative biology and taxonomic classification.</title>
        <authorList>
            <person name="Goeker M."/>
        </authorList>
    </citation>
    <scope>NUCLEOTIDE SEQUENCE [LARGE SCALE GENOMIC DNA]</scope>
    <source>
        <strain evidence="3 4">DSM 17721</strain>
    </source>
</reference>
<dbReference type="GO" id="GO:0005886">
    <property type="term" value="C:plasma membrane"/>
    <property type="evidence" value="ECO:0007669"/>
    <property type="project" value="TreeGrafter"/>
</dbReference>
<dbReference type="PANTHER" id="PTHR11328">
    <property type="entry name" value="MAJOR FACILITATOR SUPERFAMILY DOMAIN-CONTAINING PROTEIN"/>
    <property type="match status" value="1"/>
</dbReference>
<gene>
    <name evidence="3" type="ORF">HNR65_003279</name>
</gene>
<evidence type="ECO:0000313" key="3">
    <source>
        <dbReference type="EMBL" id="MBA2882923.1"/>
    </source>
</evidence>
<keyword evidence="4" id="KW-1185">Reference proteome</keyword>
<feature type="transmembrane region" description="Helical" evidence="2">
    <location>
        <begin position="83"/>
        <end position="101"/>
    </location>
</feature>
<dbReference type="PANTHER" id="PTHR11328:SF24">
    <property type="entry name" value="MAJOR FACILITATOR SUPERFAMILY (MFS) PROFILE DOMAIN-CONTAINING PROTEIN"/>
    <property type="match status" value="1"/>
</dbReference>
<dbReference type="SUPFAM" id="SSF103473">
    <property type="entry name" value="MFS general substrate transporter"/>
    <property type="match status" value="1"/>
</dbReference>
<dbReference type="AlphaFoldDB" id="A0A7W0CC18"/>
<evidence type="ECO:0000313" key="4">
    <source>
        <dbReference type="Proteomes" id="UP000525298"/>
    </source>
</evidence>
<feature type="transmembrane region" description="Helical" evidence="2">
    <location>
        <begin position="305"/>
        <end position="324"/>
    </location>
</feature>
<name>A0A7W0CC18_9BACT</name>
<dbReference type="GO" id="GO:0015293">
    <property type="term" value="F:symporter activity"/>
    <property type="evidence" value="ECO:0007669"/>
    <property type="project" value="InterPro"/>
</dbReference>
<feature type="transmembrane region" description="Helical" evidence="2">
    <location>
        <begin position="413"/>
        <end position="436"/>
    </location>
</feature>
<dbReference type="InterPro" id="IPR036259">
    <property type="entry name" value="MFS_trans_sf"/>
</dbReference>
<dbReference type="Proteomes" id="UP000525298">
    <property type="component" value="Unassembled WGS sequence"/>
</dbReference>
<feature type="transmembrane region" description="Helical" evidence="2">
    <location>
        <begin position="154"/>
        <end position="175"/>
    </location>
</feature>
<feature type="transmembrane region" description="Helical" evidence="2">
    <location>
        <begin position="44"/>
        <end position="71"/>
    </location>
</feature>
<keyword evidence="2" id="KW-0812">Transmembrane</keyword>
<dbReference type="Gene3D" id="1.20.1250.20">
    <property type="entry name" value="MFS general substrate transporter like domains"/>
    <property type="match status" value="2"/>
</dbReference>
<feature type="transmembrane region" description="Helical" evidence="2">
    <location>
        <begin position="240"/>
        <end position="265"/>
    </location>
</feature>
<evidence type="ECO:0000256" key="1">
    <source>
        <dbReference type="ARBA" id="ARBA00009617"/>
    </source>
</evidence>
<proteinExistence type="inferred from homology"/>
<organism evidence="3 4">
    <name type="scientific">Desulfosalsimonas propionicica</name>
    <dbReference type="NCBI Taxonomy" id="332175"/>
    <lineage>
        <taxon>Bacteria</taxon>
        <taxon>Pseudomonadati</taxon>
        <taxon>Thermodesulfobacteriota</taxon>
        <taxon>Desulfobacteria</taxon>
        <taxon>Desulfobacterales</taxon>
        <taxon>Desulfosalsimonadaceae</taxon>
        <taxon>Desulfosalsimonas</taxon>
    </lineage>
</organism>
<accession>A0A7W0CC18</accession>
<dbReference type="GO" id="GO:0008643">
    <property type="term" value="P:carbohydrate transport"/>
    <property type="evidence" value="ECO:0007669"/>
    <property type="project" value="InterPro"/>
</dbReference>
<feature type="transmembrane region" description="Helical" evidence="2">
    <location>
        <begin position="271"/>
        <end position="293"/>
    </location>
</feature>
<dbReference type="Pfam" id="PF13347">
    <property type="entry name" value="MFS_2"/>
    <property type="match status" value="1"/>
</dbReference>
<dbReference type="RefSeq" id="WP_181552541.1">
    <property type="nucleotide sequence ID" value="NZ_JACDUS010000014.1"/>
</dbReference>
<feature type="transmembrane region" description="Helical" evidence="2">
    <location>
        <begin position="107"/>
        <end position="133"/>
    </location>
</feature>
<feature type="transmembrane region" description="Helical" evidence="2">
    <location>
        <begin position="330"/>
        <end position="356"/>
    </location>
</feature>
<protein>
    <submittedName>
        <fullName evidence="3">GPH family glycoside/pentoside/hexuronide:cation symporter/glucuronide carrier protein</fullName>
    </submittedName>
</protein>
<comment type="similarity">
    <text evidence="1">Belongs to the sodium:galactoside symporter (TC 2.A.2) family.</text>
</comment>
<dbReference type="EMBL" id="JACDUS010000014">
    <property type="protein sequence ID" value="MBA2882923.1"/>
    <property type="molecule type" value="Genomic_DNA"/>
</dbReference>
<keyword evidence="2" id="KW-0472">Membrane</keyword>
<sequence length="474" mass="52062">MEQNKKGLRRSIINLYGLPSFGFQLFVNMEVFFFAAFLTDYAKIPVAIAGTVLMVTSIFDIAWVPTAGVILEKSSMRWGRYRSWLLIGPPLASFFFVLQFFKIGDPVTNAILISIGFIVSHLIWNIFYAAHIAMNNSMTMVREDRISMASNRGMFNALGAIGFSLLGAKSIQVLGGGENPALGSTLTVIISAILMILCYWTLFVMTKEYAYHPPASGEAAEKDKMSIGEMLKQIVLNPPLIGLMLAELGRYLGRFVIFGMAFYYFKYVLSNLAVISIFFTGLNIVCFFGAIATAPLAKKFGERNIYILSLALFITGLLAVWALPMNYVSFMIVMFVAYLGYGMPDALGVAMYSATVDYGEWKTGKNARGFIMSLISFPIKTAIFVRSVVITVVLASAGYVVDMAPTPELISGIKTGIALVPALFIGAGLLIILLLYRITPEKQEQMQNEIAMRATPYTTGSAQSPEGMKDALKS</sequence>
<feature type="transmembrane region" description="Helical" evidence="2">
    <location>
        <begin position="377"/>
        <end position="401"/>
    </location>
</feature>
<comment type="caution">
    <text evidence="3">The sequence shown here is derived from an EMBL/GenBank/DDBJ whole genome shotgun (WGS) entry which is preliminary data.</text>
</comment>
<keyword evidence="2" id="KW-1133">Transmembrane helix</keyword>
<dbReference type="InterPro" id="IPR039672">
    <property type="entry name" value="MFS_2"/>
</dbReference>